<evidence type="ECO:0000313" key="5">
    <source>
        <dbReference type="EMBL" id="ETO27923.1"/>
    </source>
</evidence>
<evidence type="ECO:0000256" key="2">
    <source>
        <dbReference type="ARBA" id="ARBA00022692"/>
    </source>
</evidence>
<comment type="subcellular location">
    <subcellularLocation>
        <location evidence="1">Membrane</location>
    </subcellularLocation>
</comment>
<dbReference type="AlphaFoldDB" id="X6NPT9"/>
<dbReference type="PANTHER" id="PTHR46974:SF1">
    <property type="entry name" value="MITOCHONDRIAL GTP_GDP CARRIER PROTEIN 1"/>
    <property type="match status" value="1"/>
</dbReference>
<dbReference type="GO" id="GO:0005739">
    <property type="term" value="C:mitochondrion"/>
    <property type="evidence" value="ECO:0007669"/>
    <property type="project" value="TreeGrafter"/>
</dbReference>
<evidence type="ECO:0000256" key="3">
    <source>
        <dbReference type="ARBA" id="ARBA00023136"/>
    </source>
</evidence>
<reference evidence="5 6" key="1">
    <citation type="journal article" date="2013" name="Curr. Biol.">
        <title>The Genome of the Foraminiferan Reticulomyxa filosa.</title>
        <authorList>
            <person name="Glockner G."/>
            <person name="Hulsmann N."/>
            <person name="Schleicher M."/>
            <person name="Noegel A.A."/>
            <person name="Eichinger L."/>
            <person name="Gallinger C."/>
            <person name="Pawlowski J."/>
            <person name="Sierra R."/>
            <person name="Euteneuer U."/>
            <person name="Pillet L."/>
            <person name="Moustafa A."/>
            <person name="Platzer M."/>
            <person name="Groth M."/>
            <person name="Szafranski K."/>
            <person name="Schliwa M."/>
        </authorList>
    </citation>
    <scope>NUCLEOTIDE SEQUENCE [LARGE SCALE GENOMIC DNA]</scope>
</reference>
<feature type="compositionally biased region" description="Gly residues" evidence="4">
    <location>
        <begin position="1"/>
        <end position="11"/>
    </location>
</feature>
<evidence type="ECO:0000256" key="4">
    <source>
        <dbReference type="SAM" id="MobiDB-lite"/>
    </source>
</evidence>
<sequence length="174" mass="19153">MAHGAQGGHGGDSGKKKSKEDSLPYVIGSSVSGILEVIIFHPIDTIAKRLMSNTTAIFQSGAPRRENMARLNQVLFRKDVDRGFFGKWLSLFPGVSFGAVYKILQRTYKFGSQPILTPVITERYGTWFDHKFGRNSKDMQNAVSGALVGMGEVVLLPLDVLKIKSQTNPGLCFF</sequence>
<proteinExistence type="predicted"/>
<organism evidence="5 6">
    <name type="scientific">Reticulomyxa filosa</name>
    <dbReference type="NCBI Taxonomy" id="46433"/>
    <lineage>
        <taxon>Eukaryota</taxon>
        <taxon>Sar</taxon>
        <taxon>Rhizaria</taxon>
        <taxon>Retaria</taxon>
        <taxon>Foraminifera</taxon>
        <taxon>Monothalamids</taxon>
        <taxon>Reticulomyxidae</taxon>
        <taxon>Reticulomyxa</taxon>
    </lineage>
</organism>
<dbReference type="Proteomes" id="UP000023152">
    <property type="component" value="Unassembled WGS sequence"/>
</dbReference>
<dbReference type="EMBL" id="ASPP01006962">
    <property type="protein sequence ID" value="ETO27923.1"/>
    <property type="molecule type" value="Genomic_DNA"/>
</dbReference>
<keyword evidence="2" id="KW-0812">Transmembrane</keyword>
<dbReference type="Gene3D" id="1.50.40.10">
    <property type="entry name" value="Mitochondrial carrier domain"/>
    <property type="match status" value="1"/>
</dbReference>
<evidence type="ECO:0008006" key="7">
    <source>
        <dbReference type="Google" id="ProtNLM"/>
    </source>
</evidence>
<dbReference type="PANTHER" id="PTHR46974">
    <property type="entry name" value="MITOCHONDRIAL GTP/GDP CARRIER PROTEIN 1"/>
    <property type="match status" value="1"/>
</dbReference>
<gene>
    <name evidence="5" type="ORF">RFI_09209</name>
</gene>
<comment type="caution">
    <text evidence="5">The sequence shown here is derived from an EMBL/GenBank/DDBJ whole genome shotgun (WGS) entry which is preliminary data.</text>
</comment>
<keyword evidence="6" id="KW-1185">Reference proteome</keyword>
<feature type="region of interest" description="Disordered" evidence="4">
    <location>
        <begin position="1"/>
        <end position="20"/>
    </location>
</feature>
<dbReference type="InterPro" id="IPR023395">
    <property type="entry name" value="MCP_dom_sf"/>
</dbReference>
<dbReference type="InterPro" id="IPR053042">
    <property type="entry name" value="Mito_GTP/GDP_Carrier"/>
</dbReference>
<dbReference type="GO" id="GO:0001409">
    <property type="term" value="F:guanine nucleotide transmembrane transporter activity"/>
    <property type="evidence" value="ECO:0007669"/>
    <property type="project" value="TreeGrafter"/>
</dbReference>
<keyword evidence="3" id="KW-0472">Membrane</keyword>
<evidence type="ECO:0000313" key="6">
    <source>
        <dbReference type="Proteomes" id="UP000023152"/>
    </source>
</evidence>
<dbReference type="GO" id="GO:0016020">
    <property type="term" value="C:membrane"/>
    <property type="evidence" value="ECO:0007669"/>
    <property type="project" value="UniProtKB-SubCell"/>
</dbReference>
<accession>X6NPT9</accession>
<dbReference type="SUPFAM" id="SSF103506">
    <property type="entry name" value="Mitochondrial carrier"/>
    <property type="match status" value="1"/>
</dbReference>
<evidence type="ECO:0000256" key="1">
    <source>
        <dbReference type="ARBA" id="ARBA00004370"/>
    </source>
</evidence>
<protein>
    <recommendedName>
        <fullName evidence="7">Mitochondrial carrier protein</fullName>
    </recommendedName>
</protein>
<dbReference type="OrthoDB" id="409947at2759"/>
<name>X6NPT9_RETFI</name>